<evidence type="ECO:0000313" key="3">
    <source>
        <dbReference type="Proteomes" id="UP000003900"/>
    </source>
</evidence>
<dbReference type="Pfam" id="PF01381">
    <property type="entry name" value="HTH_3"/>
    <property type="match status" value="1"/>
</dbReference>
<proteinExistence type="predicted"/>
<dbReference type="EMBL" id="AHKH01000024">
    <property type="protein sequence ID" value="EHQ62195.1"/>
    <property type="molecule type" value="Genomic_DNA"/>
</dbReference>
<keyword evidence="3" id="KW-1185">Reference proteome</keyword>
<dbReference type="AlphaFoldDB" id="H3SFG6"/>
<dbReference type="OrthoDB" id="2186666at2"/>
<evidence type="ECO:0000313" key="2">
    <source>
        <dbReference type="EMBL" id="EHQ62195.1"/>
    </source>
</evidence>
<dbReference type="Gene3D" id="1.10.260.40">
    <property type="entry name" value="lambda repressor-like DNA-binding domains"/>
    <property type="match status" value="1"/>
</dbReference>
<dbReference type="SUPFAM" id="SSF47413">
    <property type="entry name" value="lambda repressor-like DNA-binding domains"/>
    <property type="match status" value="1"/>
</dbReference>
<dbReference type="InterPro" id="IPR001387">
    <property type="entry name" value="Cro/C1-type_HTH"/>
</dbReference>
<dbReference type="InterPro" id="IPR010982">
    <property type="entry name" value="Lambda_DNA-bd_dom_sf"/>
</dbReference>
<organism evidence="2 3">
    <name type="scientific">Paenibacillus dendritiformis C454</name>
    <dbReference type="NCBI Taxonomy" id="1131935"/>
    <lineage>
        <taxon>Bacteria</taxon>
        <taxon>Bacillati</taxon>
        <taxon>Bacillota</taxon>
        <taxon>Bacilli</taxon>
        <taxon>Bacillales</taxon>
        <taxon>Paenibacillaceae</taxon>
        <taxon>Paenibacillus</taxon>
    </lineage>
</organism>
<gene>
    <name evidence="2" type="ORF">PDENDC454_11355</name>
</gene>
<sequence length="74" mass="8425">MLKIKIKLKEVLKERGLTQMELSELSGVAQARISKLCSANRQEVNLEMLEKIAHALNIKDISVLLQFEETETND</sequence>
<evidence type="ECO:0000259" key="1">
    <source>
        <dbReference type="PROSITE" id="PS50943"/>
    </source>
</evidence>
<dbReference type="RefSeq" id="WP_006676771.1">
    <property type="nucleotide sequence ID" value="NZ_AHKH01000024.1"/>
</dbReference>
<name>H3SFG6_9BACL</name>
<accession>H3SFG6</accession>
<dbReference type="SMART" id="SM00530">
    <property type="entry name" value="HTH_XRE"/>
    <property type="match status" value="1"/>
</dbReference>
<dbReference type="GO" id="GO:0003677">
    <property type="term" value="F:DNA binding"/>
    <property type="evidence" value="ECO:0007669"/>
    <property type="project" value="InterPro"/>
</dbReference>
<comment type="caution">
    <text evidence="2">The sequence shown here is derived from an EMBL/GenBank/DDBJ whole genome shotgun (WGS) entry which is preliminary data.</text>
</comment>
<reference evidence="2 3" key="1">
    <citation type="journal article" date="2012" name="J. Bacteriol.">
        <title>Genome Sequence of the Pattern-Forming Social Bacterium Paenibacillus dendritiformis C454 Chiral Morphotype.</title>
        <authorList>
            <person name="Sirota-Madi A."/>
            <person name="Olender T."/>
            <person name="Helman Y."/>
            <person name="Brainis I."/>
            <person name="Finkelshtein A."/>
            <person name="Roth D."/>
            <person name="Hagai E."/>
            <person name="Leshkowitz D."/>
            <person name="Brodsky L."/>
            <person name="Galatenko V."/>
            <person name="Nikolaev V."/>
            <person name="Gutnick D.L."/>
            <person name="Lancet D."/>
            <person name="Ben-Jacob E."/>
        </authorList>
    </citation>
    <scope>NUCLEOTIDE SEQUENCE [LARGE SCALE GENOMIC DNA]</scope>
    <source>
        <strain evidence="2 3">C454</strain>
    </source>
</reference>
<protein>
    <submittedName>
        <fullName evidence="2">XRE family transcriptional regulator</fullName>
    </submittedName>
</protein>
<feature type="domain" description="HTH cro/C1-type" evidence="1">
    <location>
        <begin position="8"/>
        <end position="64"/>
    </location>
</feature>
<dbReference type="PROSITE" id="PS50943">
    <property type="entry name" value="HTH_CROC1"/>
    <property type="match status" value="1"/>
</dbReference>
<dbReference type="Proteomes" id="UP000003900">
    <property type="component" value="Unassembled WGS sequence"/>
</dbReference>
<dbReference type="CDD" id="cd00093">
    <property type="entry name" value="HTH_XRE"/>
    <property type="match status" value="1"/>
</dbReference>